<evidence type="ECO:0000313" key="3">
    <source>
        <dbReference type="Proteomes" id="UP000324222"/>
    </source>
</evidence>
<gene>
    <name evidence="2" type="ORF">E2C01_067771</name>
</gene>
<feature type="compositionally biased region" description="Basic residues" evidence="1">
    <location>
        <begin position="108"/>
        <end position="138"/>
    </location>
</feature>
<comment type="caution">
    <text evidence="2">The sequence shown here is derived from an EMBL/GenBank/DDBJ whole genome shotgun (WGS) entry which is preliminary data.</text>
</comment>
<proteinExistence type="predicted"/>
<feature type="region of interest" description="Disordered" evidence="1">
    <location>
        <begin position="40"/>
        <end position="63"/>
    </location>
</feature>
<evidence type="ECO:0000256" key="1">
    <source>
        <dbReference type="SAM" id="MobiDB-lite"/>
    </source>
</evidence>
<accession>A0A5B7HQ73</accession>
<dbReference type="Proteomes" id="UP000324222">
    <property type="component" value="Unassembled WGS sequence"/>
</dbReference>
<feature type="compositionally biased region" description="Gly residues" evidence="1">
    <location>
        <begin position="40"/>
        <end position="55"/>
    </location>
</feature>
<feature type="region of interest" description="Disordered" evidence="1">
    <location>
        <begin position="106"/>
        <end position="138"/>
    </location>
</feature>
<reference evidence="2 3" key="1">
    <citation type="submission" date="2019-05" db="EMBL/GenBank/DDBJ databases">
        <title>Another draft genome of Portunus trituberculatus and its Hox gene families provides insights of decapod evolution.</title>
        <authorList>
            <person name="Jeong J.-H."/>
            <person name="Song I."/>
            <person name="Kim S."/>
            <person name="Choi T."/>
            <person name="Kim D."/>
            <person name="Ryu S."/>
            <person name="Kim W."/>
        </authorList>
    </citation>
    <scope>NUCLEOTIDE SEQUENCE [LARGE SCALE GENOMIC DNA]</scope>
    <source>
        <tissue evidence="2">Muscle</tissue>
    </source>
</reference>
<sequence>MTATPGKIDSVTTHSPAAQCQPRGHHITGLYLCVDVEESGGGGGGGGSAGSGVRGGGKKTKVAGDAQPYLEEAAMRKMVSSVRGAAYRPTLPPEIATDAAIYVAVSGRARKRKKSETKRKKSRRKGREGKARAKKKKI</sequence>
<protein>
    <submittedName>
        <fullName evidence="2">Uncharacterized protein</fullName>
    </submittedName>
</protein>
<name>A0A5B7HQ73_PORTR</name>
<organism evidence="2 3">
    <name type="scientific">Portunus trituberculatus</name>
    <name type="common">Swimming crab</name>
    <name type="synonym">Neptunus trituberculatus</name>
    <dbReference type="NCBI Taxonomy" id="210409"/>
    <lineage>
        <taxon>Eukaryota</taxon>
        <taxon>Metazoa</taxon>
        <taxon>Ecdysozoa</taxon>
        <taxon>Arthropoda</taxon>
        <taxon>Crustacea</taxon>
        <taxon>Multicrustacea</taxon>
        <taxon>Malacostraca</taxon>
        <taxon>Eumalacostraca</taxon>
        <taxon>Eucarida</taxon>
        <taxon>Decapoda</taxon>
        <taxon>Pleocyemata</taxon>
        <taxon>Brachyura</taxon>
        <taxon>Eubrachyura</taxon>
        <taxon>Portunoidea</taxon>
        <taxon>Portunidae</taxon>
        <taxon>Portuninae</taxon>
        <taxon>Portunus</taxon>
    </lineage>
</organism>
<keyword evidence="3" id="KW-1185">Reference proteome</keyword>
<evidence type="ECO:0000313" key="2">
    <source>
        <dbReference type="EMBL" id="MPC73442.1"/>
    </source>
</evidence>
<dbReference type="EMBL" id="VSRR010036819">
    <property type="protein sequence ID" value="MPC73442.1"/>
    <property type="molecule type" value="Genomic_DNA"/>
</dbReference>
<dbReference type="AlphaFoldDB" id="A0A5B7HQ73"/>
<feature type="region of interest" description="Disordered" evidence="1">
    <location>
        <begin position="1"/>
        <end position="20"/>
    </location>
</feature>